<dbReference type="PANTHER" id="PTHR43443:SF1">
    <property type="entry name" value="3-HEXULOSE-6-PHOSPHATE ISOMERASE"/>
    <property type="match status" value="1"/>
</dbReference>
<accession>A0ABW8T8P2</accession>
<dbReference type="SUPFAM" id="SSF53697">
    <property type="entry name" value="SIS domain"/>
    <property type="match status" value="1"/>
</dbReference>
<comment type="caution">
    <text evidence="3">The sequence shown here is derived from an EMBL/GenBank/DDBJ whole genome shotgun (WGS) entry which is preliminary data.</text>
</comment>
<evidence type="ECO:0000259" key="2">
    <source>
        <dbReference type="PROSITE" id="PS51464"/>
    </source>
</evidence>
<dbReference type="CDD" id="cd05005">
    <property type="entry name" value="SIS_PHI"/>
    <property type="match status" value="1"/>
</dbReference>
<dbReference type="InterPro" id="IPR001347">
    <property type="entry name" value="SIS_dom"/>
</dbReference>
<evidence type="ECO:0000313" key="4">
    <source>
        <dbReference type="Proteomes" id="UP001623592"/>
    </source>
</evidence>
<dbReference type="RefSeq" id="WP_406785553.1">
    <property type="nucleotide sequence ID" value="NZ_JBJIAA010000001.1"/>
</dbReference>
<dbReference type="InterPro" id="IPR017552">
    <property type="entry name" value="PHI/rmpB"/>
</dbReference>
<reference evidence="3 4" key="1">
    <citation type="submission" date="2024-11" db="EMBL/GenBank/DDBJ databases">
        <authorList>
            <person name="Heng Y.C."/>
            <person name="Lim A.C.H."/>
            <person name="Lee J.K.Y."/>
            <person name="Kittelmann S."/>
        </authorList>
    </citation>
    <scope>NUCLEOTIDE SEQUENCE [LARGE SCALE GENOMIC DNA]</scope>
    <source>
        <strain evidence="3 4">WILCCON 0114</strain>
    </source>
</reference>
<dbReference type="NCBIfam" id="TIGR03127">
    <property type="entry name" value="RuMP_HxlB"/>
    <property type="match status" value="1"/>
</dbReference>
<dbReference type="EC" id="5.3.1.27" evidence="3"/>
<feature type="domain" description="SIS" evidence="2">
    <location>
        <begin position="29"/>
        <end position="174"/>
    </location>
</feature>
<name>A0ABW8T8P2_9CLOT</name>
<comment type="similarity">
    <text evidence="1">Belongs to the SIS family. PHI subfamily.</text>
</comment>
<dbReference type="GO" id="GO:0043800">
    <property type="term" value="F:6-phospho-3-hexuloisomerase activity"/>
    <property type="evidence" value="ECO:0007669"/>
    <property type="project" value="UniProtKB-EC"/>
</dbReference>
<organism evidence="3 4">
    <name type="scientific">Clostridium neuense</name>
    <dbReference type="NCBI Taxonomy" id="1728934"/>
    <lineage>
        <taxon>Bacteria</taxon>
        <taxon>Bacillati</taxon>
        <taxon>Bacillota</taxon>
        <taxon>Clostridia</taxon>
        <taxon>Eubacteriales</taxon>
        <taxon>Clostridiaceae</taxon>
        <taxon>Clostridium</taxon>
    </lineage>
</organism>
<evidence type="ECO:0000256" key="1">
    <source>
        <dbReference type="ARBA" id="ARBA00009235"/>
    </source>
</evidence>
<dbReference type="Gene3D" id="3.40.50.10490">
    <property type="entry name" value="Glucose-6-phosphate isomerase like protein, domain 1"/>
    <property type="match status" value="1"/>
</dbReference>
<keyword evidence="4" id="KW-1185">Reference proteome</keyword>
<sequence>MNDKNYIKDILKELTQNCQYINYGDLNCLVDEIKKANRIYLSGKGRSGLAISAFANRLMHLGFKVSLIGEVTTPHTKENDLLIIGSGSGETESLVSLAKKAKKIGLKIALITMDVESSIAKIADIIIVLPGVSPKLKNERMYIKSIQPMGSAFEQISFLTYDAIVLQIMNEIGETSDEMFSRHADLE</sequence>
<dbReference type="Proteomes" id="UP001623592">
    <property type="component" value="Unassembled WGS sequence"/>
</dbReference>
<dbReference type="Pfam" id="PF01380">
    <property type="entry name" value="SIS"/>
    <property type="match status" value="1"/>
</dbReference>
<proteinExistence type="inferred from homology"/>
<keyword evidence="3" id="KW-0413">Isomerase</keyword>
<dbReference type="InterPro" id="IPR046348">
    <property type="entry name" value="SIS_dom_sf"/>
</dbReference>
<dbReference type="PANTHER" id="PTHR43443">
    <property type="entry name" value="3-HEXULOSE-6-PHOSPHATE ISOMERASE"/>
    <property type="match status" value="1"/>
</dbReference>
<evidence type="ECO:0000313" key="3">
    <source>
        <dbReference type="EMBL" id="MFL0248874.1"/>
    </source>
</evidence>
<protein>
    <submittedName>
        <fullName evidence="3">6-phospho-3-hexuloisomerase</fullName>
        <ecNumber evidence="3">5.3.1.27</ecNumber>
    </submittedName>
</protein>
<dbReference type="PROSITE" id="PS51464">
    <property type="entry name" value="SIS"/>
    <property type="match status" value="1"/>
</dbReference>
<dbReference type="EMBL" id="JBJIAA010000001">
    <property type="protein sequence ID" value="MFL0248874.1"/>
    <property type="molecule type" value="Genomic_DNA"/>
</dbReference>
<gene>
    <name evidence="3" type="primary">hxlB</name>
    <name evidence="3" type="ORF">ACJDT4_00445</name>
</gene>